<dbReference type="PROSITE" id="PS51007">
    <property type="entry name" value="CYTC"/>
    <property type="match status" value="1"/>
</dbReference>
<dbReference type="SUPFAM" id="SSF46626">
    <property type="entry name" value="Cytochrome c"/>
    <property type="match status" value="1"/>
</dbReference>
<feature type="signal peptide" evidence="5">
    <location>
        <begin position="1"/>
        <end position="19"/>
    </location>
</feature>
<evidence type="ECO:0000259" key="6">
    <source>
        <dbReference type="PROSITE" id="PS51007"/>
    </source>
</evidence>
<keyword evidence="2 4" id="KW-0479">Metal-binding</keyword>
<proteinExistence type="predicted"/>
<evidence type="ECO:0000313" key="7">
    <source>
        <dbReference type="EMBL" id="RCW80449.1"/>
    </source>
</evidence>
<reference evidence="7 8" key="1">
    <citation type="submission" date="2018-07" db="EMBL/GenBank/DDBJ databases">
        <title>Genomic Encyclopedia of Type Strains, Phase III (KMG-III): the genomes of soil and plant-associated and newly described type strains.</title>
        <authorList>
            <person name="Whitman W."/>
        </authorList>
    </citation>
    <scope>NUCLEOTIDE SEQUENCE [LARGE SCALE GENOMIC DNA]</scope>
    <source>
        <strain evidence="7 8">CECT 8525</strain>
    </source>
</reference>
<keyword evidence="8" id="KW-1185">Reference proteome</keyword>
<dbReference type="AlphaFoldDB" id="A0A368YLH6"/>
<dbReference type="EMBL" id="QPJL01000019">
    <property type="protein sequence ID" value="RCW80449.1"/>
    <property type="molecule type" value="Genomic_DNA"/>
</dbReference>
<dbReference type="Proteomes" id="UP000253345">
    <property type="component" value="Unassembled WGS sequence"/>
</dbReference>
<dbReference type="InterPro" id="IPR009056">
    <property type="entry name" value="Cyt_c-like_dom"/>
</dbReference>
<dbReference type="GO" id="GO:0046872">
    <property type="term" value="F:metal ion binding"/>
    <property type="evidence" value="ECO:0007669"/>
    <property type="project" value="UniProtKB-KW"/>
</dbReference>
<dbReference type="GO" id="GO:0020037">
    <property type="term" value="F:heme binding"/>
    <property type="evidence" value="ECO:0007669"/>
    <property type="project" value="InterPro"/>
</dbReference>
<protein>
    <submittedName>
        <fullName evidence="7">Cytochrome c55X</fullName>
    </submittedName>
</protein>
<feature type="domain" description="Cytochrome c" evidence="6">
    <location>
        <begin position="25"/>
        <end position="103"/>
    </location>
</feature>
<gene>
    <name evidence="7" type="ORF">DFP89_1198</name>
</gene>
<dbReference type="RefSeq" id="WP_114350170.1">
    <property type="nucleotide sequence ID" value="NZ_QPJL01000019.1"/>
</dbReference>
<dbReference type="Pfam" id="PF13442">
    <property type="entry name" value="Cytochrome_CBB3"/>
    <property type="match status" value="1"/>
</dbReference>
<evidence type="ECO:0000256" key="3">
    <source>
        <dbReference type="ARBA" id="ARBA00023004"/>
    </source>
</evidence>
<feature type="chain" id="PRO_5017074717" evidence="5">
    <location>
        <begin position="20"/>
        <end position="104"/>
    </location>
</feature>
<dbReference type="Gene3D" id="1.10.760.10">
    <property type="entry name" value="Cytochrome c-like domain"/>
    <property type="match status" value="1"/>
</dbReference>
<name>A0A368YLH6_9RHOB</name>
<evidence type="ECO:0000313" key="8">
    <source>
        <dbReference type="Proteomes" id="UP000253345"/>
    </source>
</evidence>
<evidence type="ECO:0000256" key="2">
    <source>
        <dbReference type="ARBA" id="ARBA00022723"/>
    </source>
</evidence>
<keyword evidence="3 4" id="KW-0408">Iron</keyword>
<organism evidence="7 8">
    <name type="scientific">Paracoccus lutimaris</name>
    <dbReference type="NCBI Taxonomy" id="1490030"/>
    <lineage>
        <taxon>Bacteria</taxon>
        <taxon>Pseudomonadati</taxon>
        <taxon>Pseudomonadota</taxon>
        <taxon>Alphaproteobacteria</taxon>
        <taxon>Rhodobacterales</taxon>
        <taxon>Paracoccaceae</taxon>
        <taxon>Paracoccus</taxon>
    </lineage>
</organism>
<dbReference type="OrthoDB" id="8689082at2"/>
<evidence type="ECO:0000256" key="4">
    <source>
        <dbReference type="PROSITE-ProRule" id="PRU00433"/>
    </source>
</evidence>
<keyword evidence="1 4" id="KW-0349">Heme</keyword>
<accession>A0A368YLH6</accession>
<evidence type="ECO:0000256" key="5">
    <source>
        <dbReference type="SAM" id="SignalP"/>
    </source>
</evidence>
<dbReference type="InterPro" id="IPR036909">
    <property type="entry name" value="Cyt_c-like_dom_sf"/>
</dbReference>
<comment type="caution">
    <text evidence="7">The sequence shown here is derived from an EMBL/GenBank/DDBJ whole genome shotgun (WGS) entry which is preliminary data.</text>
</comment>
<dbReference type="GO" id="GO:0009055">
    <property type="term" value="F:electron transfer activity"/>
    <property type="evidence" value="ECO:0007669"/>
    <property type="project" value="InterPro"/>
</dbReference>
<keyword evidence="5" id="KW-0732">Signal</keyword>
<sequence>MARLVAALLLVALALPASAGTVTPDRADELRYIVRQDCGSCHGLRMTGGLGRAITPAALAGRDPDDLSTIILDGMPGTAMPGWRPLLSEDEARWIADYLLTQEP</sequence>
<evidence type="ECO:0000256" key="1">
    <source>
        <dbReference type="ARBA" id="ARBA00022617"/>
    </source>
</evidence>